<dbReference type="AlphaFoldDB" id="A0AAV9IXK8"/>
<dbReference type="Proteomes" id="UP001301350">
    <property type="component" value="Unassembled WGS sequence"/>
</dbReference>
<sequence length="761" mass="85417">MSARKIFFTGAKLGVRLRERLHIEDVYEDDSELRLELLSLKEVRRANETLAKWYRKHNAALSATVDSGRSCSEALIDVARLLRVRGDVINEEELSQEPGDKYLFSRELREVLVTVGRTERDVHDALSAFSRAVELNMIKPRESFVAEYDKGEFRKKKLHYKDVKRTFKAHQRSEVEELGAVERFELAEARAAHEDAESQLRRYAEQMEVENDEHMKQTIASFVIQHHAALARAAIALERILPLCRTYAVERGASVNTTLVTVSAEASGGSASTDAGQRQQRRRALLVARVWWLAWRLASAQRRAQRMPPDSSMTISRAASDADRSQSLVALDEALQRERLDTRRLSAELHKAQRVARLFIGLCWRAMARRARTVPDAYARAEPPPPASAHASRQPWLWFQNAALRLIVRQQRERLSQDSQISQLVQTDVMRDLLRCQEDLLQLRALFDAERRKRLAIWRQVRRQQHKPFAIVRLNPLRRGTGRYIGPLLHASDKHWQPGTPVPSVVPIDCGTVRLPQQEREIELDHVMHSAMPQRELYEALYQALRASTSPSPKRLLFIAAEPDANAYSALGTASAPGALRGLIHAYFQRGHYVPLAIGGAEYHSIGAAVGALERLLRDHPCRVVSLQPAFTPTGVAVNGEEQDDALVAPSFEPMPLEVHFVSGDPPFAELDRLRELPLACCVATVSDDARGAAIVQLVQQLADLTPPPPAALDTSLETVDGLGDASPARFTFNADATTIVEDDTYAFNESSSLMRSYLLS</sequence>
<dbReference type="EMBL" id="JANCYW010000010">
    <property type="protein sequence ID" value="KAK4536999.1"/>
    <property type="molecule type" value="Genomic_DNA"/>
</dbReference>
<feature type="coiled-coil region" evidence="1">
    <location>
        <begin position="186"/>
        <end position="213"/>
    </location>
</feature>
<proteinExistence type="predicted"/>
<evidence type="ECO:0008006" key="4">
    <source>
        <dbReference type="Google" id="ProtNLM"/>
    </source>
</evidence>
<comment type="caution">
    <text evidence="2">The sequence shown here is derived from an EMBL/GenBank/DDBJ whole genome shotgun (WGS) entry which is preliminary data.</text>
</comment>
<accession>A0AAV9IXK8</accession>
<protein>
    <recommendedName>
        <fullName evidence="4">BAR domain-containing protein</fullName>
    </recommendedName>
</protein>
<keyword evidence="3" id="KW-1185">Reference proteome</keyword>
<reference evidence="2 3" key="1">
    <citation type="submission" date="2022-07" db="EMBL/GenBank/DDBJ databases">
        <title>Genome-wide signatures of adaptation to extreme environments.</title>
        <authorList>
            <person name="Cho C.H."/>
            <person name="Yoon H.S."/>
        </authorList>
    </citation>
    <scope>NUCLEOTIDE SEQUENCE [LARGE SCALE GENOMIC DNA]</scope>
    <source>
        <strain evidence="2 3">DBV 063 E5</strain>
    </source>
</reference>
<evidence type="ECO:0000313" key="3">
    <source>
        <dbReference type="Proteomes" id="UP001301350"/>
    </source>
</evidence>
<evidence type="ECO:0000313" key="2">
    <source>
        <dbReference type="EMBL" id="KAK4536999.1"/>
    </source>
</evidence>
<organism evidence="2 3">
    <name type="scientific">Cyanidium caldarium</name>
    <name type="common">Red alga</name>
    <dbReference type="NCBI Taxonomy" id="2771"/>
    <lineage>
        <taxon>Eukaryota</taxon>
        <taxon>Rhodophyta</taxon>
        <taxon>Bangiophyceae</taxon>
        <taxon>Cyanidiales</taxon>
        <taxon>Cyanidiaceae</taxon>
        <taxon>Cyanidium</taxon>
    </lineage>
</organism>
<evidence type="ECO:0000256" key="1">
    <source>
        <dbReference type="SAM" id="Coils"/>
    </source>
</evidence>
<gene>
    <name evidence="2" type="ORF">CDCA_CDCA10G3024</name>
</gene>
<name>A0AAV9IXK8_CYACA</name>
<keyword evidence="1" id="KW-0175">Coiled coil</keyword>